<feature type="transmembrane region" description="Helical" evidence="7">
    <location>
        <begin position="279"/>
        <end position="298"/>
    </location>
</feature>
<dbReference type="Proteomes" id="UP000827549">
    <property type="component" value="Chromosome 2"/>
</dbReference>
<keyword evidence="5 7" id="KW-0472">Membrane</keyword>
<evidence type="ECO:0000256" key="4">
    <source>
        <dbReference type="ARBA" id="ARBA00022989"/>
    </source>
</evidence>
<feature type="region of interest" description="Disordered" evidence="6">
    <location>
        <begin position="46"/>
        <end position="115"/>
    </location>
</feature>
<dbReference type="GO" id="GO:0005789">
    <property type="term" value="C:endoplasmic reticulum membrane"/>
    <property type="evidence" value="ECO:0007669"/>
    <property type="project" value="TreeGrafter"/>
</dbReference>
<gene>
    <name evidence="8" type="primary">SPBC13G1.05</name>
    <name evidence="8" type="ORF">LOC62_02G002432</name>
</gene>
<organism evidence="8 9">
    <name type="scientific">Vanrija pseudolonga</name>
    <dbReference type="NCBI Taxonomy" id="143232"/>
    <lineage>
        <taxon>Eukaryota</taxon>
        <taxon>Fungi</taxon>
        <taxon>Dikarya</taxon>
        <taxon>Basidiomycota</taxon>
        <taxon>Agaricomycotina</taxon>
        <taxon>Tremellomycetes</taxon>
        <taxon>Trichosporonales</taxon>
        <taxon>Trichosporonaceae</taxon>
        <taxon>Vanrija</taxon>
    </lineage>
</organism>
<dbReference type="RefSeq" id="XP_062624925.1">
    <property type="nucleotide sequence ID" value="XM_062768941.1"/>
</dbReference>
<proteinExistence type="inferred from homology"/>
<feature type="compositionally biased region" description="Basic and acidic residues" evidence="6">
    <location>
        <begin position="738"/>
        <end position="748"/>
    </location>
</feature>
<comment type="similarity">
    <text evidence="2">Belongs to the TAPT1 family.</text>
</comment>
<accession>A0AAF0Y8K1</accession>
<name>A0AAF0Y8K1_9TREE</name>
<evidence type="ECO:0000313" key="8">
    <source>
        <dbReference type="EMBL" id="WOO78893.1"/>
    </source>
</evidence>
<dbReference type="Pfam" id="PF05346">
    <property type="entry name" value="DUF747"/>
    <property type="match status" value="1"/>
</dbReference>
<dbReference type="PANTHER" id="PTHR13317:SF4">
    <property type="entry name" value="TRANSMEMBRANE ANTERIOR POSTERIOR TRANSFORMATION PROTEIN 1 HOMOLOG"/>
    <property type="match status" value="1"/>
</dbReference>
<keyword evidence="9" id="KW-1185">Reference proteome</keyword>
<dbReference type="EMBL" id="CP086715">
    <property type="protein sequence ID" value="WOO78893.1"/>
    <property type="molecule type" value="Genomic_DNA"/>
</dbReference>
<protein>
    <submittedName>
        <fullName evidence="8">Endoplasmic reticulum membrane protein 65</fullName>
    </submittedName>
</protein>
<sequence>MAGEESWLGAAAAEGSKPPRPHSWNGAVAGAAAIVLDPLELEEDAHEHEVSALDDTLDIPPFARMSSSSTLTPAPVIEPRDPAVSPKKSRYRDDDEHRPTTYSSLPPSPRASDLSVPSRMLDMDDLHDVFQRQGLGELRRSSLDSADERSANEDFYPARSRRHTLEQQHGAVEAARLAKEAGYDGGELETITSPPLSPTSVNEVENADEVKIDDDLPPNVPSDRAGLSIWDLLRDEDAAEQWEGWIADGKWERIANFLAVPLAVEKVTLFGALLCLDGFLYNFTILPIRALFAAWSILVRLVRGQGASKIPPSHLQSLLRMLLLTIPALILGLSTDTSKMYHSVRGQDTIKLYVIFNALEIGDRLCCAFGQDVLDTLFARDTLGYASGPGRRRKREQARPFFFFTLSLGYVLVHTLIFFYMLISLNVAINSYDYTLISLLISNQFVEIKGSVFKKFEKENLFQIMCADIVERFQLGLMLVVIAIRNMIEMSGSDLAFLPRSFTRGKSLLERILSVSSPKLRSTDIKPVLFVLASEMMVDWLKHAFIAKFNHVRATVYGRFTDVLAKDVLLAGTIGSGRGRDQKRKHPILLDQAPLVARRLGIAAIPLAVLVIRMGAQAVGMIMTSTHAIDGQALSSGWLWTALKWTAGILVAIIIWGCLVVLKILLGLGLLSYSALRQAGMDEREAEDKVNNFGRTAVGQNKEEIAYEKETRKYLSQVVDDLPDHSTTSTPRPAQRGGAEKEAEEAPKAGKKKAWRLEEVDRWTMVKRIW</sequence>
<evidence type="ECO:0000256" key="2">
    <source>
        <dbReference type="ARBA" id="ARBA00008803"/>
    </source>
</evidence>
<evidence type="ECO:0000256" key="6">
    <source>
        <dbReference type="SAM" id="MobiDB-lite"/>
    </source>
</evidence>
<evidence type="ECO:0000256" key="1">
    <source>
        <dbReference type="ARBA" id="ARBA00004141"/>
    </source>
</evidence>
<feature type="transmembrane region" description="Helical" evidence="7">
    <location>
        <begin position="645"/>
        <end position="671"/>
    </location>
</feature>
<evidence type="ECO:0000256" key="3">
    <source>
        <dbReference type="ARBA" id="ARBA00022692"/>
    </source>
</evidence>
<dbReference type="InterPro" id="IPR008010">
    <property type="entry name" value="Tatp1"/>
</dbReference>
<comment type="subcellular location">
    <subcellularLocation>
        <location evidence="1">Membrane</location>
        <topology evidence="1">Multi-pass membrane protein</topology>
    </subcellularLocation>
</comment>
<keyword evidence="3 7" id="KW-0812">Transmembrane</keyword>
<dbReference type="AlphaFoldDB" id="A0AAF0Y8K1"/>
<evidence type="ECO:0000256" key="5">
    <source>
        <dbReference type="ARBA" id="ARBA00023136"/>
    </source>
</evidence>
<feature type="transmembrane region" description="Helical" evidence="7">
    <location>
        <begin position="600"/>
        <end position="625"/>
    </location>
</feature>
<feature type="transmembrane region" description="Helical" evidence="7">
    <location>
        <begin position="401"/>
        <end position="423"/>
    </location>
</feature>
<dbReference type="GeneID" id="87805680"/>
<reference evidence="8" key="1">
    <citation type="submission" date="2023-10" db="EMBL/GenBank/DDBJ databases">
        <authorList>
            <person name="Noh H."/>
        </authorList>
    </citation>
    <scope>NUCLEOTIDE SEQUENCE</scope>
    <source>
        <strain evidence="8">DUCC4014</strain>
    </source>
</reference>
<evidence type="ECO:0000313" key="9">
    <source>
        <dbReference type="Proteomes" id="UP000827549"/>
    </source>
</evidence>
<feature type="region of interest" description="Disordered" evidence="6">
    <location>
        <begin position="1"/>
        <end position="25"/>
    </location>
</feature>
<dbReference type="PANTHER" id="PTHR13317">
    <property type="entry name" value="TRANSMEMBRANE ANTERIOR POSTERIOR TRANSFORMATION PROTEIN 1 HOMOLOG"/>
    <property type="match status" value="1"/>
</dbReference>
<evidence type="ECO:0000256" key="7">
    <source>
        <dbReference type="SAM" id="Phobius"/>
    </source>
</evidence>
<keyword evidence="4 7" id="KW-1133">Transmembrane helix</keyword>
<feature type="transmembrane region" description="Helical" evidence="7">
    <location>
        <begin position="461"/>
        <end position="484"/>
    </location>
</feature>
<feature type="region of interest" description="Disordered" evidence="6">
    <location>
        <begin position="720"/>
        <end position="752"/>
    </location>
</feature>